<proteinExistence type="inferred from homology"/>
<keyword evidence="5" id="KW-0132">Cell division</keyword>
<evidence type="ECO:0000256" key="3">
    <source>
        <dbReference type="ARBA" id="ARBA00009702"/>
    </source>
</evidence>
<feature type="compositionally biased region" description="Polar residues" evidence="12">
    <location>
        <begin position="304"/>
        <end position="315"/>
    </location>
</feature>
<evidence type="ECO:0000313" key="15">
    <source>
        <dbReference type="Proteomes" id="UP000597762"/>
    </source>
</evidence>
<keyword evidence="15" id="KW-1185">Reference proteome</keyword>
<dbReference type="GO" id="GO:0007076">
    <property type="term" value="P:mitotic chromosome condensation"/>
    <property type="evidence" value="ECO:0007669"/>
    <property type="project" value="TreeGrafter"/>
</dbReference>
<dbReference type="InterPro" id="IPR026756">
    <property type="entry name" value="NuSAP"/>
</dbReference>
<feature type="region of interest" description="Disordered" evidence="12">
    <location>
        <begin position="269"/>
        <end position="315"/>
    </location>
</feature>
<dbReference type="Pfam" id="PF16006">
    <property type="entry name" value="NUSAP"/>
    <property type="match status" value="1"/>
</dbReference>
<evidence type="ECO:0000256" key="6">
    <source>
        <dbReference type="ARBA" id="ARBA00022701"/>
    </source>
</evidence>
<keyword evidence="7" id="KW-0498">Mitosis</keyword>
<sequence>MDNLEELKYTELRNLAKSLGLKAKGKADKLIRDIRRYHKDDGKSISPERKCDEPVSPEDETVFSLNSFFQEADESEVAEQYVDDEIVFMMNPVDQDEENSKCNNSAELENIEDTFSKIDDHNETVEFEKHQATKAEVAGNDDEVKEQLNTTFEIEKDKDEQGNEALGEKVDNVQDLLEVMRPEMTDEEMKAELMAAIDKKVQNRKVTIMSPNAASEFISRIPTLSTANKSQTKEEKAALKGKDWQKIHEKLFSKQDPLDVYLEKKNKRMQKMNTPLKSAKRIAAESQKAAEKIKKRKETRSAAKPSTQKTTNQSFIPKIVSTKSMSLQFTTTSSTVNSVTKSTRTPVSSTKQNKNKIVKSAKKSPVKSLSDSAKKTLKRSPKTSPPKSPLVKKPFTPFNFGNKSLTLTPDSAKKSKFDLQASLAKPITWKKHTGKLRPMAFGNVGPQYFKKGLNTSIQTNRENRRADTARCRATKRDNLLNSRRNIKL</sequence>
<feature type="domain" description="SAP" evidence="13">
    <location>
        <begin position="4"/>
        <end position="38"/>
    </location>
</feature>
<dbReference type="Proteomes" id="UP000597762">
    <property type="component" value="Unassembled WGS sequence"/>
</dbReference>
<dbReference type="OrthoDB" id="3258416at2759"/>
<reference evidence="14" key="1">
    <citation type="submission" date="2021-01" db="EMBL/GenBank/DDBJ databases">
        <authorList>
            <person name="Li R."/>
            <person name="Bekaert M."/>
        </authorList>
    </citation>
    <scope>NUCLEOTIDE SEQUENCE</scope>
    <source>
        <strain evidence="14">Farmed</strain>
    </source>
</reference>
<keyword evidence="9" id="KW-0206">Cytoskeleton</keyword>
<dbReference type="GO" id="GO:0000281">
    <property type="term" value="P:mitotic cytokinesis"/>
    <property type="evidence" value="ECO:0007669"/>
    <property type="project" value="InterPro"/>
</dbReference>
<keyword evidence="10" id="KW-0539">Nucleus</keyword>
<dbReference type="GO" id="GO:0003677">
    <property type="term" value="F:DNA binding"/>
    <property type="evidence" value="ECO:0007669"/>
    <property type="project" value="UniProtKB-KW"/>
</dbReference>
<dbReference type="EMBL" id="CAHIKZ030005594">
    <property type="protein sequence ID" value="CAE1330948.1"/>
    <property type="molecule type" value="Genomic_DNA"/>
</dbReference>
<feature type="compositionally biased region" description="Basic residues" evidence="12">
    <location>
        <begin position="353"/>
        <end position="365"/>
    </location>
</feature>
<evidence type="ECO:0000256" key="4">
    <source>
        <dbReference type="ARBA" id="ARBA00022490"/>
    </source>
</evidence>
<keyword evidence="11" id="KW-0131">Cell cycle</keyword>
<evidence type="ECO:0000256" key="12">
    <source>
        <dbReference type="SAM" id="MobiDB-lite"/>
    </source>
</evidence>
<organism evidence="14 15">
    <name type="scientific">Acanthosepion pharaonis</name>
    <name type="common">Pharaoh cuttlefish</name>
    <name type="synonym">Sepia pharaonis</name>
    <dbReference type="NCBI Taxonomy" id="158019"/>
    <lineage>
        <taxon>Eukaryota</taxon>
        <taxon>Metazoa</taxon>
        <taxon>Spiralia</taxon>
        <taxon>Lophotrochozoa</taxon>
        <taxon>Mollusca</taxon>
        <taxon>Cephalopoda</taxon>
        <taxon>Coleoidea</taxon>
        <taxon>Decapodiformes</taxon>
        <taxon>Sepiida</taxon>
        <taxon>Sepiina</taxon>
        <taxon>Sepiidae</taxon>
        <taxon>Acanthosepion</taxon>
    </lineage>
</organism>
<keyword evidence="8" id="KW-0238">DNA-binding</keyword>
<evidence type="ECO:0000256" key="10">
    <source>
        <dbReference type="ARBA" id="ARBA00023242"/>
    </source>
</evidence>
<protein>
    <recommendedName>
        <fullName evidence="13">SAP domain-containing protein</fullName>
    </recommendedName>
</protein>
<dbReference type="InterPro" id="IPR003034">
    <property type="entry name" value="SAP_dom"/>
</dbReference>
<comment type="subcellular location">
    <subcellularLocation>
        <location evidence="2">Cytoplasm</location>
        <location evidence="2">Cytoskeleton</location>
        <location evidence="2">Spindle</location>
    </subcellularLocation>
    <subcellularLocation>
        <location evidence="1">Nucleus</location>
    </subcellularLocation>
</comment>
<dbReference type="AlphaFoldDB" id="A0A812EQJ3"/>
<keyword evidence="6" id="KW-0493">Microtubule</keyword>
<evidence type="ECO:0000256" key="5">
    <source>
        <dbReference type="ARBA" id="ARBA00022618"/>
    </source>
</evidence>
<dbReference type="PANTHER" id="PTHR15874:SF1">
    <property type="entry name" value="NUCLEOLAR AND SPINDLE-ASSOCIATED PROTEIN 1"/>
    <property type="match status" value="1"/>
</dbReference>
<dbReference type="PROSITE" id="PS50800">
    <property type="entry name" value="SAP"/>
    <property type="match status" value="1"/>
</dbReference>
<feature type="region of interest" description="Disordered" evidence="12">
    <location>
        <begin position="331"/>
        <end position="395"/>
    </location>
</feature>
<evidence type="ECO:0000259" key="13">
    <source>
        <dbReference type="PROSITE" id="PS50800"/>
    </source>
</evidence>
<dbReference type="GO" id="GO:0008017">
    <property type="term" value="F:microtubule binding"/>
    <property type="evidence" value="ECO:0007669"/>
    <property type="project" value="TreeGrafter"/>
</dbReference>
<feature type="compositionally biased region" description="Low complexity" evidence="12">
    <location>
        <begin position="331"/>
        <end position="345"/>
    </location>
</feature>
<evidence type="ECO:0000256" key="8">
    <source>
        <dbReference type="ARBA" id="ARBA00023125"/>
    </source>
</evidence>
<dbReference type="GO" id="GO:0072686">
    <property type="term" value="C:mitotic spindle"/>
    <property type="evidence" value="ECO:0007669"/>
    <property type="project" value="TreeGrafter"/>
</dbReference>
<evidence type="ECO:0000313" key="14">
    <source>
        <dbReference type="EMBL" id="CAE1330948.1"/>
    </source>
</evidence>
<dbReference type="GO" id="GO:0005730">
    <property type="term" value="C:nucleolus"/>
    <property type="evidence" value="ECO:0007669"/>
    <property type="project" value="TreeGrafter"/>
</dbReference>
<comment type="similarity">
    <text evidence="3">Belongs to the NUSAP family.</text>
</comment>
<evidence type="ECO:0000256" key="9">
    <source>
        <dbReference type="ARBA" id="ARBA00023212"/>
    </source>
</evidence>
<gene>
    <name evidence="14" type="ORF">SPHA_80201</name>
</gene>
<evidence type="ECO:0000256" key="2">
    <source>
        <dbReference type="ARBA" id="ARBA00004186"/>
    </source>
</evidence>
<dbReference type="GO" id="GO:0005874">
    <property type="term" value="C:microtubule"/>
    <property type="evidence" value="ECO:0007669"/>
    <property type="project" value="UniProtKB-KW"/>
</dbReference>
<evidence type="ECO:0000256" key="11">
    <source>
        <dbReference type="ARBA" id="ARBA00023306"/>
    </source>
</evidence>
<accession>A0A812EQJ3</accession>
<dbReference type="PANTHER" id="PTHR15874">
    <property type="entry name" value="NUCLEOLAR AND SPINDLE-ASSOCIATED PROTEIN 1"/>
    <property type="match status" value="1"/>
</dbReference>
<evidence type="ECO:0000256" key="1">
    <source>
        <dbReference type="ARBA" id="ARBA00004123"/>
    </source>
</evidence>
<evidence type="ECO:0000256" key="7">
    <source>
        <dbReference type="ARBA" id="ARBA00022776"/>
    </source>
</evidence>
<dbReference type="GO" id="GO:0040001">
    <property type="term" value="P:establishment of mitotic spindle localization"/>
    <property type="evidence" value="ECO:0007669"/>
    <property type="project" value="InterPro"/>
</dbReference>
<comment type="caution">
    <text evidence="14">The sequence shown here is derived from an EMBL/GenBank/DDBJ whole genome shotgun (WGS) entry which is preliminary data.</text>
</comment>
<keyword evidence="4" id="KW-0963">Cytoplasm</keyword>
<name>A0A812EQJ3_ACAPH</name>